<organism evidence="1 2">
    <name type="scientific">Diphasiastrum complanatum</name>
    <name type="common">Issler's clubmoss</name>
    <name type="synonym">Lycopodium complanatum</name>
    <dbReference type="NCBI Taxonomy" id="34168"/>
    <lineage>
        <taxon>Eukaryota</taxon>
        <taxon>Viridiplantae</taxon>
        <taxon>Streptophyta</taxon>
        <taxon>Embryophyta</taxon>
        <taxon>Tracheophyta</taxon>
        <taxon>Lycopodiopsida</taxon>
        <taxon>Lycopodiales</taxon>
        <taxon>Lycopodiaceae</taxon>
        <taxon>Lycopodioideae</taxon>
        <taxon>Diphasiastrum</taxon>
    </lineage>
</organism>
<protein>
    <submittedName>
        <fullName evidence="1">Uncharacterized protein</fullName>
    </submittedName>
</protein>
<name>A0ACC2BA12_DIPCM</name>
<gene>
    <name evidence="1" type="ORF">O6H91_16G015000</name>
</gene>
<evidence type="ECO:0000313" key="2">
    <source>
        <dbReference type="Proteomes" id="UP001162992"/>
    </source>
</evidence>
<comment type="caution">
    <text evidence="1">The sequence shown here is derived from an EMBL/GenBank/DDBJ whole genome shotgun (WGS) entry which is preliminary data.</text>
</comment>
<proteinExistence type="predicted"/>
<accession>A0ACC2BA12</accession>
<dbReference type="EMBL" id="CM055107">
    <property type="protein sequence ID" value="KAJ7526620.1"/>
    <property type="molecule type" value="Genomic_DNA"/>
</dbReference>
<reference evidence="2" key="1">
    <citation type="journal article" date="2024" name="Proc. Natl. Acad. Sci. U.S.A.">
        <title>Extraordinary preservation of gene collinearity over three hundred million years revealed in homosporous lycophytes.</title>
        <authorList>
            <person name="Li C."/>
            <person name="Wickell D."/>
            <person name="Kuo L.Y."/>
            <person name="Chen X."/>
            <person name="Nie B."/>
            <person name="Liao X."/>
            <person name="Peng D."/>
            <person name="Ji J."/>
            <person name="Jenkins J."/>
            <person name="Williams M."/>
            <person name="Shu S."/>
            <person name="Plott C."/>
            <person name="Barry K."/>
            <person name="Rajasekar S."/>
            <person name="Grimwood J."/>
            <person name="Han X."/>
            <person name="Sun S."/>
            <person name="Hou Z."/>
            <person name="He W."/>
            <person name="Dai G."/>
            <person name="Sun C."/>
            <person name="Schmutz J."/>
            <person name="Leebens-Mack J.H."/>
            <person name="Li F.W."/>
            <person name="Wang L."/>
        </authorList>
    </citation>
    <scope>NUCLEOTIDE SEQUENCE [LARGE SCALE GENOMIC DNA]</scope>
    <source>
        <strain evidence="2">cv. PW_Plant_1</strain>
    </source>
</reference>
<sequence length="184" mass="21425">MMIVFLLMKQSIVQMLHSRFLKALYLTLRWGKYFLTIFASLLSTYFANSLLEETVECDFSLCAIAIHIIFVFEGLCPIVEDESWTLEEISSVTEAKPQESIFTSEKKKQSYLDAKQVFDLLFQEALTIYEGCLFHLWRAYPLCQFDLKAINASAGCFLSIYSEDSKKMEADLIYLLFYQYFQPP</sequence>
<evidence type="ECO:0000313" key="1">
    <source>
        <dbReference type="EMBL" id="KAJ7526620.1"/>
    </source>
</evidence>
<keyword evidence="2" id="KW-1185">Reference proteome</keyword>
<dbReference type="Proteomes" id="UP001162992">
    <property type="component" value="Chromosome 16"/>
</dbReference>